<evidence type="ECO:0000256" key="1">
    <source>
        <dbReference type="SAM" id="SignalP"/>
    </source>
</evidence>
<gene>
    <name evidence="2" type="ORF">EOT10_07635</name>
</gene>
<evidence type="ECO:0008006" key="4">
    <source>
        <dbReference type="Google" id="ProtNLM"/>
    </source>
</evidence>
<dbReference type="EMBL" id="RZYA01000002">
    <property type="protein sequence ID" value="RVU28118.1"/>
    <property type="molecule type" value="Genomic_DNA"/>
</dbReference>
<dbReference type="OrthoDB" id="3688007at2"/>
<accession>A0A437Q0S5</accession>
<comment type="caution">
    <text evidence="2">The sequence shown here is derived from an EMBL/GenBank/DDBJ whole genome shotgun (WGS) entry which is preliminary data.</text>
</comment>
<feature type="signal peptide" evidence="1">
    <location>
        <begin position="1"/>
        <end position="27"/>
    </location>
</feature>
<feature type="chain" id="PRO_5019071524" description="Secreted protein" evidence="1">
    <location>
        <begin position="28"/>
        <end position="137"/>
    </location>
</feature>
<dbReference type="Proteomes" id="UP000283128">
    <property type="component" value="Unassembled WGS sequence"/>
</dbReference>
<organism evidence="2 3">
    <name type="scientific">Streptomyces antnestii</name>
    <dbReference type="NCBI Taxonomy" id="2494256"/>
    <lineage>
        <taxon>Bacteria</taxon>
        <taxon>Bacillati</taxon>
        <taxon>Actinomycetota</taxon>
        <taxon>Actinomycetes</taxon>
        <taxon>Kitasatosporales</taxon>
        <taxon>Streptomycetaceae</taxon>
        <taxon>Streptomyces</taxon>
    </lineage>
</organism>
<dbReference type="RefSeq" id="WP_127827272.1">
    <property type="nucleotide sequence ID" value="NZ_RZYA01000002.1"/>
</dbReference>
<proteinExistence type="predicted"/>
<name>A0A437Q0S5_9ACTN</name>
<keyword evidence="1" id="KW-0732">Signal</keyword>
<dbReference type="AlphaFoldDB" id="A0A437Q0S5"/>
<reference evidence="2 3" key="1">
    <citation type="submission" date="2019-01" db="EMBL/GenBank/DDBJ databases">
        <title>Genome sequences of Streptomyces and Rhizobium isolates collected from root and soil.</title>
        <authorList>
            <person name="Chhettri S."/>
            <person name="Sevigny J.L."/>
            <person name="Sen A."/>
            <person name="Ennis N."/>
            <person name="Tisa L."/>
        </authorList>
    </citation>
    <scope>NUCLEOTIDE SEQUENCE [LARGE SCALE GENOMIC DNA]</scope>
    <source>
        <strain evidence="2 3">San01</strain>
    </source>
</reference>
<keyword evidence="3" id="KW-1185">Reference proteome</keyword>
<sequence>MALLKRYAVVAPLAAALLLVPVGPGSAASYPTSKYKVAFGQTYTKGSLSWYGRSVLLKGEQKSVSKSSCRLTYVAAFRSDGGPNYTRLSERTTKPVCGRSRSISVTLPANVAGGADFVFICLDNIPNHQRCETFDRP</sequence>
<evidence type="ECO:0000313" key="2">
    <source>
        <dbReference type="EMBL" id="RVU28118.1"/>
    </source>
</evidence>
<protein>
    <recommendedName>
        <fullName evidence="4">Secreted protein</fullName>
    </recommendedName>
</protein>
<evidence type="ECO:0000313" key="3">
    <source>
        <dbReference type="Proteomes" id="UP000283128"/>
    </source>
</evidence>